<feature type="compositionally biased region" description="Pro residues" evidence="5">
    <location>
        <begin position="1568"/>
        <end position="1577"/>
    </location>
</feature>
<evidence type="ECO:0000256" key="5">
    <source>
        <dbReference type="SAM" id="MobiDB-lite"/>
    </source>
</evidence>
<protein>
    <recommendedName>
        <fullName evidence="6">Translocation and assembly module TamB C-terminal domain-containing protein</fullName>
    </recommendedName>
</protein>
<reference evidence="7 8" key="1">
    <citation type="submission" date="2018-08" db="EMBL/GenBank/DDBJ databases">
        <title>Chitinophagaceae sp. K23C18032701, a novel bacterium isolated from forest soil.</title>
        <authorList>
            <person name="Wang C."/>
        </authorList>
    </citation>
    <scope>NUCLEOTIDE SEQUENCE [LARGE SCALE GENOMIC DNA]</scope>
    <source>
        <strain evidence="7 8">K23C18032701</strain>
    </source>
</reference>
<evidence type="ECO:0000256" key="4">
    <source>
        <dbReference type="ARBA" id="ARBA00023136"/>
    </source>
</evidence>
<dbReference type="OrthoDB" id="680700at2"/>
<keyword evidence="4" id="KW-0472">Membrane</keyword>
<evidence type="ECO:0000313" key="7">
    <source>
        <dbReference type="EMBL" id="RFM25568.1"/>
    </source>
</evidence>
<feature type="domain" description="Translocation and assembly module TamB C-terminal" evidence="6">
    <location>
        <begin position="1082"/>
        <end position="1557"/>
    </location>
</feature>
<dbReference type="GO" id="GO:0009306">
    <property type="term" value="P:protein secretion"/>
    <property type="evidence" value="ECO:0007669"/>
    <property type="project" value="InterPro"/>
</dbReference>
<keyword evidence="3" id="KW-1133">Transmembrane helix</keyword>
<dbReference type="GO" id="GO:0005886">
    <property type="term" value="C:plasma membrane"/>
    <property type="evidence" value="ECO:0007669"/>
    <property type="project" value="InterPro"/>
</dbReference>
<feature type="region of interest" description="Disordered" evidence="5">
    <location>
        <begin position="1560"/>
        <end position="1590"/>
    </location>
</feature>
<keyword evidence="8" id="KW-1185">Reference proteome</keyword>
<evidence type="ECO:0000313" key="8">
    <source>
        <dbReference type="Proteomes" id="UP000261284"/>
    </source>
</evidence>
<comment type="caution">
    <text evidence="7">The sequence shown here is derived from an EMBL/GenBank/DDBJ whole genome shotgun (WGS) entry which is preliminary data.</text>
</comment>
<feature type="compositionally biased region" description="Polar residues" evidence="5">
    <location>
        <begin position="1580"/>
        <end position="1590"/>
    </location>
</feature>
<dbReference type="InterPro" id="IPR007452">
    <property type="entry name" value="TamB_C"/>
</dbReference>
<evidence type="ECO:0000259" key="6">
    <source>
        <dbReference type="Pfam" id="PF04357"/>
    </source>
</evidence>
<organism evidence="7 8">
    <name type="scientific">Deminuibacter soli</name>
    <dbReference type="NCBI Taxonomy" id="2291815"/>
    <lineage>
        <taxon>Bacteria</taxon>
        <taxon>Pseudomonadati</taxon>
        <taxon>Bacteroidota</taxon>
        <taxon>Chitinophagia</taxon>
        <taxon>Chitinophagales</taxon>
        <taxon>Chitinophagaceae</taxon>
        <taxon>Deminuibacter</taxon>
    </lineage>
</organism>
<evidence type="ECO:0000256" key="3">
    <source>
        <dbReference type="ARBA" id="ARBA00022989"/>
    </source>
</evidence>
<name>A0A3E1NCS6_9BACT</name>
<evidence type="ECO:0000256" key="2">
    <source>
        <dbReference type="ARBA" id="ARBA00022692"/>
    </source>
</evidence>
<comment type="subcellular location">
    <subcellularLocation>
        <location evidence="1">Membrane</location>
        <topology evidence="1">Single-pass membrane protein</topology>
    </subcellularLocation>
</comment>
<dbReference type="Pfam" id="PF04357">
    <property type="entry name" value="TamB"/>
    <property type="match status" value="1"/>
</dbReference>
<evidence type="ECO:0000256" key="1">
    <source>
        <dbReference type="ARBA" id="ARBA00004167"/>
    </source>
</evidence>
<dbReference type="PANTHER" id="PTHR36985:SF1">
    <property type="entry name" value="TRANSLOCATION AND ASSEMBLY MODULE SUBUNIT TAMB"/>
    <property type="match status" value="1"/>
</dbReference>
<dbReference type="PANTHER" id="PTHR36985">
    <property type="entry name" value="TRANSLOCATION AND ASSEMBLY MODULE SUBUNIT TAMB"/>
    <property type="match status" value="1"/>
</dbReference>
<dbReference type="Proteomes" id="UP000261284">
    <property type="component" value="Unassembled WGS sequence"/>
</dbReference>
<sequence length="1590" mass="178110">MILLCWLLIQTETVQNFLIGKVTARLSKDLHTEIKIKHVSLSLFNRVDLEGTLVRDQQKDTLLYAGKLKVRITDWFFWKDKADLKYIGLEDALIKQNRHDSVWNYQFIADYFASSDTTPKKPKQKGIQLNLKKIDLKNVYYFKKDEWIGENMHVKVGSMLLDADNIDFDKSIFQVNEIQLDKPVFTIEDYDGLRPPRVKKKNVKDTGMYFNAADIFVQVGLLKITNGTFGTGDLHPTSDPGLFDGSNIQVNKINGTVKGYVFSKDTMRANIELTAHERCGLEVKKLKAHFRFTPQIMEFSKLDLHTNRSQLRNYYAMKYKDFNKDMSDYINKVDMEAHFNSSEVSSDDVAFFAPELRTWKKQVAMSGRFNGTVENFSVKNMFLRSGGATYVSGELAMKGLPDIDKTNISLTNANVQTNYAELTAIVPMLKGITDPNLQALGNIQYKGTFNGSIYNFVTNGNISSALGGMYSNIAMTFPEKGSPTYNGTLVTKQFELGKFLNVDGLGKVSFNGKITGSSFQLDKAKTSLNGSFDQLTFNDYNYTNIVFNGTIQKKNFHGELKTNDPNFDFTSSIEIDLNDSVPKFNVLGDLAKSNLQNLKLTPNQKIQLSGLFDLNFHGKNIDEFLGSAKLLNATLIHDTTRLSFDSLSLNAYIDTANRNVLSIQSNEFDILLRGQYNLLDLPNSFQLFLNKYFPSYVKAPYKMPKNQRFLLTLKTRTFDRYARLLDPQLSGLNNAVIVGGINTKDSGTFYVRTNIPSFKYDRYRFENAVLQGRGDSIKVNLTGEVGKAYIGDSLYFPNTKLNIISQKDHSVVHVATSANTTLNDAQLNADVYTLEDGVRINFQPSDFVVNDKKWNLEKEGEIIIRRNFASAQNVHFTQGFQTMDIETEEIEGANGSDLVVKLKDVNIGDFTPLITHKPSLEGIANGNVYLRDFFDRFKMDADIKLSQFRLDNDSVGLVNIRSDYTKDDGKINFEVQSDNATYRLNGKGSYNLKDSVAPLVINTQLKGTKITILNELLDGLFSEITGQAEGELSIKGNPNSPDLVGRVKLHNGGLKVNYTQVYYTIDSATFDFKEGVIDFGRFTIKDKLKNTGEVRGKLYQHGFKNMRYDFDMSTNKLLVLDTKAKDNNMFYGRAIGKASLSLKGPQENMRMYITGEVNDTTQISIPTSNANKETADADFIVWKKYGTEMKQEKKETDTKLSIDLDLAANRMAAINVILDDQTGEVIRARGAGRMSISIPATGNMTMKGRYNIERGSYNFNFQSIIRKPFTLDEGDGNYIEWTGDPYNANLSVDAKYTAENVALNDLIGNQSFNLGSNSGSLRGYRGEVYVIAQLRGRLSKPDIGFKIQFPQNSVAKNDNDLALFLNRIENDDNEMLKQVTYLIVFDAFAPYGDARTGNTLASSISSSTLNTVSQLITSEFNKLVTGFLYKVTGDKSLRLDVGTSTYSTASLIGAQQAGGNRLDRQNVNLKLSQSLLNNKLIITFGGDLDFNLGNNQVVNGNFQWLPDVSVQYVLSKDRKLRGVIFNKSSLDVGTGANAAGIGRRNRQGVSISYTRDFERLFGNKPKKQPTPEPPAPPKNSAAQADSTAKP</sequence>
<proteinExistence type="predicted"/>
<gene>
    <name evidence="7" type="ORF">DXN05_24325</name>
</gene>
<keyword evidence="2" id="KW-0812">Transmembrane</keyword>
<dbReference type="EMBL" id="QTJU01000020">
    <property type="protein sequence ID" value="RFM25568.1"/>
    <property type="molecule type" value="Genomic_DNA"/>
</dbReference>
<accession>A0A3E1NCS6</accession>
<dbReference type="RefSeq" id="WP_116849922.1">
    <property type="nucleotide sequence ID" value="NZ_QTJU01000020.1"/>
</dbReference>